<evidence type="ECO:0000256" key="7">
    <source>
        <dbReference type="ARBA" id="ARBA00023098"/>
    </source>
</evidence>
<dbReference type="Pfam" id="PF21708">
    <property type="entry name" value="Glyco_hydro_59_C"/>
    <property type="match status" value="1"/>
</dbReference>
<comment type="caution">
    <text evidence="17">The sequence shown here is derived from an EMBL/GenBank/DDBJ whole genome shotgun (WGS) entry which is preliminary data.</text>
</comment>
<dbReference type="Gene3D" id="2.60.120.560">
    <property type="entry name" value="Exo-inulinase, domain 1"/>
    <property type="match status" value="1"/>
</dbReference>
<dbReference type="GO" id="GO:0004336">
    <property type="term" value="F:galactosylceramidase activity"/>
    <property type="evidence" value="ECO:0007669"/>
    <property type="project" value="UniProtKB-EC"/>
</dbReference>
<dbReference type="InterPro" id="IPR035394">
    <property type="entry name" value="Glyco_hydro_59_dom"/>
</dbReference>
<dbReference type="Gene3D" id="3.20.20.80">
    <property type="entry name" value="Glycosidases"/>
    <property type="match status" value="1"/>
</dbReference>
<dbReference type="PANTHER" id="PTHR15172:SF1">
    <property type="entry name" value="GALACTOCEREBROSIDASE"/>
    <property type="match status" value="1"/>
</dbReference>
<feature type="domain" description="Glycosyl hydrolase family 59 C-terminal lectin" evidence="16">
    <location>
        <begin position="506"/>
        <end position="676"/>
    </location>
</feature>
<sequence length="690" mass="77095">MSSKRVNKYFILSTYVFALMRMTTSQDVYVFDDTSGLGRTFDGIGALSGGGATSKLLPGYPEQQRNEILDYLFKPNFGAALQILKVEIGGGSQSGIGSEATHIYYDGDENYERGYEWWIMVEAKKRNPDIKLYGLPWVMSGWVGNGTSKSPYTYPDRTATYIVKWILAAKKYYNLTIDYIGEWNEQQYDAKYLKILRKALDNAGLQNVRIVAADDYQGELVVDLGNDLFLDTELATAIDIFGVHYTSTSSTIDQILSGKKLWASEDYSTINTLLGGRCWARILNQNYVNGLMTSTIAWNLIASYYQGMPYDRCGLMTAYSPWSGYYSVDTPIWMSAHTTQFTKIGWKYLSRQTGVGHLKHGGSYVALTSPDRKDLTIIIETMAYNASQCLHEVLTKYDVHKQNLTLKLTGSFRYIDSLFVWYSQIGDETQKANLVLFESLKPLQVVNGTVKLTVDVNQIYTLTTVSGGSKGKHPDPPVSKPFPLPYVDTFEDVPYHQEPYFLSPMAGSFEVVLGKNGKRVIRQMTVLPPVDWCETENFSLALVGNISWHDIFVETSFSLDVPYAAKGVFVAVRVNSGGCYTAGGEGIFFHIFPGDGQYQIYNDAKRSMLLGFGPISGLNASGWNRIAMVIKDYFATAYINGQLLFGIRVPLLPDHGFVGLGTSGFGHADFDYICVMSSDDGSKYQTCKYM</sequence>
<keyword evidence="10" id="KW-0326">Glycosidase</keyword>
<evidence type="ECO:0000256" key="1">
    <source>
        <dbReference type="ARBA" id="ARBA00005637"/>
    </source>
</evidence>
<keyword evidence="18" id="KW-1185">Reference proteome</keyword>
<evidence type="ECO:0000313" key="17">
    <source>
        <dbReference type="EMBL" id="KAK3611661.1"/>
    </source>
</evidence>
<dbReference type="GO" id="GO:0005764">
    <property type="term" value="C:lysosome"/>
    <property type="evidence" value="ECO:0007669"/>
    <property type="project" value="TreeGrafter"/>
</dbReference>
<gene>
    <name evidence="17" type="ORF">CHS0354_012032</name>
</gene>
<keyword evidence="4" id="KW-0378">Hydrolase</keyword>
<evidence type="ECO:0000256" key="2">
    <source>
        <dbReference type="ARBA" id="ARBA00012657"/>
    </source>
</evidence>
<dbReference type="SUPFAM" id="SSF51445">
    <property type="entry name" value="(Trans)glycosidases"/>
    <property type="match status" value="1"/>
</dbReference>
<dbReference type="InterPro" id="IPR049162">
    <property type="entry name" value="GH59_C"/>
</dbReference>
<name>A0AAE0TJR8_9BIVA</name>
<evidence type="ECO:0000256" key="9">
    <source>
        <dbReference type="ARBA" id="ARBA00023180"/>
    </source>
</evidence>
<dbReference type="Pfam" id="PF02057">
    <property type="entry name" value="Glyco_hydro_59"/>
    <property type="match status" value="1"/>
</dbReference>
<feature type="chain" id="PRO_5041956945" description="galactosylceramidase" evidence="13">
    <location>
        <begin position="26"/>
        <end position="690"/>
    </location>
</feature>
<protein>
    <recommendedName>
        <fullName evidence="2">galactosylceramidase</fullName>
        <ecNumber evidence="2">3.2.1.46</ecNumber>
    </recommendedName>
    <alternativeName>
        <fullName evidence="11">Galactosylceramidase</fullName>
    </alternativeName>
</protein>
<dbReference type="InterPro" id="IPR049161">
    <property type="entry name" value="GH59_cat"/>
</dbReference>
<proteinExistence type="inferred from homology"/>
<evidence type="ECO:0000256" key="10">
    <source>
        <dbReference type="ARBA" id="ARBA00023295"/>
    </source>
</evidence>
<evidence type="ECO:0000256" key="3">
    <source>
        <dbReference type="ARBA" id="ARBA00022729"/>
    </source>
</evidence>
<evidence type="ECO:0000256" key="13">
    <source>
        <dbReference type="SAM" id="SignalP"/>
    </source>
</evidence>
<feature type="domain" description="Glycosyl hydrolase family 59 catalytic" evidence="14">
    <location>
        <begin position="41"/>
        <end position="340"/>
    </location>
</feature>
<evidence type="ECO:0000259" key="14">
    <source>
        <dbReference type="Pfam" id="PF02057"/>
    </source>
</evidence>
<dbReference type="GO" id="GO:0016020">
    <property type="term" value="C:membrane"/>
    <property type="evidence" value="ECO:0007669"/>
    <property type="project" value="GOC"/>
</dbReference>
<dbReference type="GO" id="GO:0006683">
    <property type="term" value="P:galactosylceramide catabolic process"/>
    <property type="evidence" value="ECO:0007669"/>
    <property type="project" value="InterPro"/>
</dbReference>
<dbReference type="Gene3D" id="3.20.20.70">
    <property type="entry name" value="Aldolase class I"/>
    <property type="match status" value="1"/>
</dbReference>
<dbReference type="PANTHER" id="PTHR15172">
    <property type="entry name" value="GALACTOCEREBROSIDASE"/>
    <property type="match status" value="1"/>
</dbReference>
<evidence type="ECO:0000259" key="15">
    <source>
        <dbReference type="Pfam" id="PF17387"/>
    </source>
</evidence>
<dbReference type="FunFam" id="3.20.20.80:FF:000026">
    <property type="entry name" value="galactocerebrosidase precursor"/>
    <property type="match status" value="1"/>
</dbReference>
<reference evidence="17" key="1">
    <citation type="journal article" date="2021" name="Genome Biol. Evol.">
        <title>A High-Quality Reference Genome for a Parasitic Bivalve with Doubly Uniparental Inheritance (Bivalvia: Unionida).</title>
        <authorList>
            <person name="Smith C.H."/>
        </authorList>
    </citation>
    <scope>NUCLEOTIDE SEQUENCE</scope>
    <source>
        <strain evidence="17">CHS0354</strain>
    </source>
</reference>
<reference evidence="17" key="3">
    <citation type="submission" date="2023-05" db="EMBL/GenBank/DDBJ databases">
        <authorList>
            <person name="Smith C.H."/>
        </authorList>
    </citation>
    <scope>NUCLEOTIDE SEQUENCE</scope>
    <source>
        <strain evidence="17">CHS0354</strain>
        <tissue evidence="17">Mantle</tissue>
    </source>
</reference>
<accession>A0AAE0TJR8</accession>
<evidence type="ECO:0000256" key="4">
    <source>
        <dbReference type="ARBA" id="ARBA00022801"/>
    </source>
</evidence>
<evidence type="ECO:0000256" key="8">
    <source>
        <dbReference type="ARBA" id="ARBA00023157"/>
    </source>
</evidence>
<feature type="active site" description="Proton donor/acceptor" evidence="12">
    <location>
        <position position="185"/>
    </location>
</feature>
<keyword evidence="8" id="KW-1015">Disulfide bond</keyword>
<dbReference type="AlphaFoldDB" id="A0AAE0TJR8"/>
<feature type="domain" description="Glycosyl hydrolase family 59 central" evidence="15">
    <location>
        <begin position="353"/>
        <end position="468"/>
    </location>
</feature>
<evidence type="ECO:0000256" key="12">
    <source>
        <dbReference type="PIRSR" id="PIRSR601286-50"/>
    </source>
</evidence>
<keyword evidence="6" id="KW-0442">Lipid degradation</keyword>
<dbReference type="InterPro" id="IPR017853">
    <property type="entry name" value="GH"/>
</dbReference>
<keyword evidence="3 13" id="KW-0732">Signal</keyword>
<evidence type="ECO:0000256" key="6">
    <source>
        <dbReference type="ARBA" id="ARBA00022963"/>
    </source>
</evidence>
<reference evidence="17" key="2">
    <citation type="journal article" date="2021" name="Genome Biol. Evol.">
        <title>Developing a high-quality reference genome for a parasitic bivalve with doubly uniparental inheritance (Bivalvia: Unionida).</title>
        <authorList>
            <person name="Smith C.H."/>
        </authorList>
    </citation>
    <scope>NUCLEOTIDE SEQUENCE</scope>
    <source>
        <strain evidence="17">CHS0354</strain>
        <tissue evidence="17">Mantle</tissue>
    </source>
</reference>
<dbReference type="PRINTS" id="PR00850">
    <property type="entry name" value="GLHYDRLASE59"/>
</dbReference>
<keyword evidence="7" id="KW-0443">Lipid metabolism</keyword>
<dbReference type="Proteomes" id="UP001195483">
    <property type="component" value="Unassembled WGS sequence"/>
</dbReference>
<evidence type="ECO:0000256" key="11">
    <source>
        <dbReference type="ARBA" id="ARBA00033098"/>
    </source>
</evidence>
<dbReference type="InterPro" id="IPR013785">
    <property type="entry name" value="Aldolase_TIM"/>
</dbReference>
<dbReference type="Pfam" id="PF17387">
    <property type="entry name" value="Glyco_hydro_59M"/>
    <property type="match status" value="1"/>
</dbReference>
<keyword evidence="9" id="KW-0325">Glycoprotein</keyword>
<evidence type="ECO:0000259" key="16">
    <source>
        <dbReference type="Pfam" id="PF21708"/>
    </source>
</evidence>
<dbReference type="EC" id="3.2.1.46" evidence="2"/>
<dbReference type="InterPro" id="IPR001286">
    <property type="entry name" value="Glyco_hydro_59"/>
</dbReference>
<organism evidence="17 18">
    <name type="scientific">Potamilus streckersoni</name>
    <dbReference type="NCBI Taxonomy" id="2493646"/>
    <lineage>
        <taxon>Eukaryota</taxon>
        <taxon>Metazoa</taxon>
        <taxon>Spiralia</taxon>
        <taxon>Lophotrochozoa</taxon>
        <taxon>Mollusca</taxon>
        <taxon>Bivalvia</taxon>
        <taxon>Autobranchia</taxon>
        <taxon>Heteroconchia</taxon>
        <taxon>Palaeoheterodonta</taxon>
        <taxon>Unionida</taxon>
        <taxon>Unionoidea</taxon>
        <taxon>Unionidae</taxon>
        <taxon>Ambleminae</taxon>
        <taxon>Lampsilini</taxon>
        <taxon>Potamilus</taxon>
    </lineage>
</organism>
<evidence type="ECO:0000256" key="5">
    <source>
        <dbReference type="ARBA" id="ARBA00022919"/>
    </source>
</evidence>
<dbReference type="EMBL" id="JAEAOA010000741">
    <property type="protein sequence ID" value="KAK3611661.1"/>
    <property type="molecule type" value="Genomic_DNA"/>
</dbReference>
<keyword evidence="5" id="KW-0746">Sphingolipid metabolism</keyword>
<feature type="signal peptide" evidence="13">
    <location>
        <begin position="1"/>
        <end position="25"/>
    </location>
</feature>
<feature type="active site" description="Nucleophile" evidence="12">
    <location>
        <position position="265"/>
    </location>
</feature>
<comment type="similarity">
    <text evidence="1">Belongs to the glycosyl hydrolase 59 family.</text>
</comment>
<evidence type="ECO:0000313" key="18">
    <source>
        <dbReference type="Proteomes" id="UP001195483"/>
    </source>
</evidence>